<accession>A0ABY7UL62</accession>
<organism evidence="4 5">
    <name type="scientific">Corynebacterium jeddahense</name>
    <dbReference type="NCBI Taxonomy" id="1414719"/>
    <lineage>
        <taxon>Bacteria</taxon>
        <taxon>Bacillati</taxon>
        <taxon>Actinomycetota</taxon>
        <taxon>Actinomycetes</taxon>
        <taxon>Mycobacteriales</taxon>
        <taxon>Corynebacteriaceae</taxon>
        <taxon>Corynebacterium</taxon>
    </lineage>
</organism>
<keyword evidence="5" id="KW-1185">Reference proteome</keyword>
<dbReference type="PANTHER" id="PTHR12304:SF4">
    <property type="entry name" value="URIDINE NUCLEOSIDASE"/>
    <property type="match status" value="1"/>
</dbReference>
<dbReference type="EC" id="3.2.-.-" evidence="4"/>
<keyword evidence="1 4" id="KW-0378">Hydrolase</keyword>
<dbReference type="EMBL" id="CP063194">
    <property type="protein sequence ID" value="WCZ38625.1"/>
    <property type="molecule type" value="Genomic_DNA"/>
</dbReference>
<name>A0ABY7UL62_9CORY</name>
<protein>
    <submittedName>
        <fullName evidence="4">Pyrimidine-specific ribonucleoside hydrolase RihA</fullName>
        <ecNumber evidence="4">3.2.-.-</ecNumber>
    </submittedName>
</protein>
<feature type="domain" description="Inosine/uridine-preferring nucleoside hydrolase" evidence="3">
    <location>
        <begin position="3"/>
        <end position="301"/>
    </location>
</feature>
<evidence type="ECO:0000313" key="5">
    <source>
        <dbReference type="Proteomes" id="UP001218071"/>
    </source>
</evidence>
<evidence type="ECO:0000256" key="1">
    <source>
        <dbReference type="ARBA" id="ARBA00022801"/>
    </source>
</evidence>
<dbReference type="PANTHER" id="PTHR12304">
    <property type="entry name" value="INOSINE-URIDINE PREFERRING NUCLEOSIDE HYDROLASE"/>
    <property type="match status" value="1"/>
</dbReference>
<dbReference type="InterPro" id="IPR036452">
    <property type="entry name" value="Ribo_hydro-like"/>
</dbReference>
<evidence type="ECO:0000259" key="3">
    <source>
        <dbReference type="Pfam" id="PF01156"/>
    </source>
</evidence>
<proteinExistence type="predicted"/>
<evidence type="ECO:0000313" key="4">
    <source>
        <dbReference type="EMBL" id="WCZ38625.1"/>
    </source>
</evidence>
<evidence type="ECO:0000256" key="2">
    <source>
        <dbReference type="ARBA" id="ARBA00023295"/>
    </source>
</evidence>
<sequence length="331" mass="35996">MRVILDCDPGIDDTYAIIWLTAAAHAGLLELDCLTTTSGNTHAEQCARNAAWVLSLCGLPIVPVAAGCPEPLVCELTTTPETHGETGLGYATAPEREVARDWDTLWCDAIERGTDDLYLVVTGPMTNLAAFAEAHPEHYAELKHITVMGGAVNYPGNTTPSAEWNFWVDPHAAAEVFATTPVPITLCSLGVTERMLLTPERLERCVGALGPLGVAKQLPEITRFYFEFHEEVGEGYRAQIHDLLAVLIGLGFVEHSGRVTTVDVEADSPLMRGTSVADLRGIWGREPNARLVTEADVEAAWGWFDWACEVHAKVAAGDAELTQLRHRRAED</sequence>
<dbReference type="GO" id="GO:0016798">
    <property type="term" value="F:hydrolase activity, acting on glycosyl bonds"/>
    <property type="evidence" value="ECO:0007669"/>
    <property type="project" value="UniProtKB-KW"/>
</dbReference>
<dbReference type="InterPro" id="IPR023186">
    <property type="entry name" value="IUNH"/>
</dbReference>
<dbReference type="RefSeq" id="WP_042405666.1">
    <property type="nucleotide sequence ID" value="NZ_CBYN010000017.1"/>
</dbReference>
<dbReference type="SUPFAM" id="SSF53590">
    <property type="entry name" value="Nucleoside hydrolase"/>
    <property type="match status" value="1"/>
</dbReference>
<dbReference type="Proteomes" id="UP001218071">
    <property type="component" value="Chromosome"/>
</dbReference>
<reference evidence="4 5" key="1">
    <citation type="submission" date="2020-10" db="EMBL/GenBank/DDBJ databases">
        <title>Complete genome sequence of Corynebacterium jeddahense DSM 45997, type strain of Corynebacterium jeddahense.</title>
        <authorList>
            <person name="Busche T."/>
            <person name="Kalinowski J."/>
            <person name="Ruckert C."/>
        </authorList>
    </citation>
    <scope>NUCLEOTIDE SEQUENCE [LARGE SCALE GENOMIC DNA]</scope>
    <source>
        <strain evidence="4 5">DSM 45997</strain>
    </source>
</reference>
<keyword evidence="2 4" id="KW-0326">Glycosidase</keyword>
<dbReference type="Gene3D" id="3.90.245.10">
    <property type="entry name" value="Ribonucleoside hydrolase-like"/>
    <property type="match status" value="1"/>
</dbReference>
<gene>
    <name evidence="4" type="primary">rihA1</name>
    <name evidence="4" type="ORF">CJEDD_05070</name>
</gene>
<dbReference type="InterPro" id="IPR001910">
    <property type="entry name" value="Inosine/uridine_hydrolase_dom"/>
</dbReference>
<dbReference type="Pfam" id="PF01156">
    <property type="entry name" value="IU_nuc_hydro"/>
    <property type="match status" value="1"/>
</dbReference>